<feature type="chain" id="PRO_5045412354" description="Secreted protein" evidence="1">
    <location>
        <begin position="27"/>
        <end position="98"/>
    </location>
</feature>
<sequence length="98" mass="10951">MRGGVWCPLALLSSLDASSMPERCWGGEMPQPFFPPGCAFRETVHWLATEPDRDGLITDLMSSLAVGTDMHHVHLCDIAWVCLLALFRYRFKLGKSAK</sequence>
<feature type="signal peptide" evidence="1">
    <location>
        <begin position="1"/>
        <end position="26"/>
    </location>
</feature>
<evidence type="ECO:0000313" key="2">
    <source>
        <dbReference type="EMBL" id="MED6106682.1"/>
    </source>
</evidence>
<dbReference type="EMBL" id="JASCZI010000014">
    <property type="protein sequence ID" value="MED6106682.1"/>
    <property type="molecule type" value="Genomic_DNA"/>
</dbReference>
<evidence type="ECO:0000313" key="3">
    <source>
        <dbReference type="Proteomes" id="UP001341840"/>
    </source>
</evidence>
<keyword evidence="3" id="KW-1185">Reference proteome</keyword>
<reference evidence="2 3" key="1">
    <citation type="journal article" date="2023" name="Plants (Basel)">
        <title>Bridging the Gap: Combining Genomics and Transcriptomics Approaches to Understand Stylosanthes scabra, an Orphan Legume from the Brazilian Caatinga.</title>
        <authorList>
            <person name="Ferreira-Neto J.R.C."/>
            <person name="da Silva M.D."/>
            <person name="Binneck E."/>
            <person name="de Melo N.F."/>
            <person name="da Silva R.H."/>
            <person name="de Melo A.L.T.M."/>
            <person name="Pandolfi V."/>
            <person name="Bustamante F.O."/>
            <person name="Brasileiro-Vidal A.C."/>
            <person name="Benko-Iseppon A.M."/>
        </authorList>
    </citation>
    <scope>NUCLEOTIDE SEQUENCE [LARGE SCALE GENOMIC DNA]</scope>
    <source>
        <tissue evidence="2">Leaves</tissue>
    </source>
</reference>
<evidence type="ECO:0008006" key="4">
    <source>
        <dbReference type="Google" id="ProtNLM"/>
    </source>
</evidence>
<keyword evidence="1" id="KW-0732">Signal</keyword>
<name>A0ABU6Q4E5_9FABA</name>
<comment type="caution">
    <text evidence="2">The sequence shown here is derived from an EMBL/GenBank/DDBJ whole genome shotgun (WGS) entry which is preliminary data.</text>
</comment>
<accession>A0ABU6Q4E5</accession>
<protein>
    <recommendedName>
        <fullName evidence="4">Secreted protein</fullName>
    </recommendedName>
</protein>
<evidence type="ECO:0000256" key="1">
    <source>
        <dbReference type="SAM" id="SignalP"/>
    </source>
</evidence>
<dbReference type="Proteomes" id="UP001341840">
    <property type="component" value="Unassembled WGS sequence"/>
</dbReference>
<organism evidence="2 3">
    <name type="scientific">Stylosanthes scabra</name>
    <dbReference type="NCBI Taxonomy" id="79078"/>
    <lineage>
        <taxon>Eukaryota</taxon>
        <taxon>Viridiplantae</taxon>
        <taxon>Streptophyta</taxon>
        <taxon>Embryophyta</taxon>
        <taxon>Tracheophyta</taxon>
        <taxon>Spermatophyta</taxon>
        <taxon>Magnoliopsida</taxon>
        <taxon>eudicotyledons</taxon>
        <taxon>Gunneridae</taxon>
        <taxon>Pentapetalae</taxon>
        <taxon>rosids</taxon>
        <taxon>fabids</taxon>
        <taxon>Fabales</taxon>
        <taxon>Fabaceae</taxon>
        <taxon>Papilionoideae</taxon>
        <taxon>50 kb inversion clade</taxon>
        <taxon>dalbergioids sensu lato</taxon>
        <taxon>Dalbergieae</taxon>
        <taxon>Pterocarpus clade</taxon>
        <taxon>Stylosanthes</taxon>
    </lineage>
</organism>
<proteinExistence type="predicted"/>
<gene>
    <name evidence="2" type="ORF">PIB30_006626</name>
</gene>